<evidence type="ECO:0000313" key="2">
    <source>
        <dbReference type="EMBL" id="SKA87879.1"/>
    </source>
</evidence>
<gene>
    <name evidence="2" type="ORF">SAMN04244570_0577</name>
</gene>
<name>A0A1T4XEH9_9BACL</name>
<dbReference type="InterPro" id="IPR046720">
    <property type="entry name" value="DUF6612"/>
</dbReference>
<keyword evidence="1" id="KW-0732">Signal</keyword>
<dbReference type="EMBL" id="FUYJ01000001">
    <property type="protein sequence ID" value="SKA87879.1"/>
    <property type="molecule type" value="Genomic_DNA"/>
</dbReference>
<reference evidence="3" key="1">
    <citation type="submission" date="2017-02" db="EMBL/GenBank/DDBJ databases">
        <authorList>
            <person name="Varghese N."/>
            <person name="Submissions S."/>
        </authorList>
    </citation>
    <scope>NUCLEOTIDE SEQUENCE [LARGE SCALE GENOMIC DNA]</scope>
    <source>
        <strain evidence="3">DSM 23966</strain>
    </source>
</reference>
<dbReference type="Proteomes" id="UP000190042">
    <property type="component" value="Unassembled WGS sequence"/>
</dbReference>
<sequence>MNKRYFVLFLAVVIFTMAGCGKTSSAPSSPEDVLKKADAAMKELKSVHTSIVFDESSVTSDPVERDSKKLHIQSNVELDPVKVSEEVVLQIPKQQPKNLHIFRQDDQLAVQEEKGDWQAMTEEERKELLDVWVPFTAPAMDLSLLEPFIESAELEKIDYGYALQFSLTPAEYRRFMKEVAVNSPMPEQFIHTHTGFPVVEKMDLELTVNEKTFFVTGMKLSANITSYFGRDYIRYKQKLDANYSYFNDIDPIQTPAGFAELLK</sequence>
<feature type="signal peptide" evidence="1">
    <location>
        <begin position="1"/>
        <end position="18"/>
    </location>
</feature>
<dbReference type="AlphaFoldDB" id="A0A1T4XEH9"/>
<keyword evidence="3" id="KW-1185">Reference proteome</keyword>
<feature type="chain" id="PRO_5038775100" description="Lipoprotein" evidence="1">
    <location>
        <begin position="19"/>
        <end position="263"/>
    </location>
</feature>
<evidence type="ECO:0000313" key="3">
    <source>
        <dbReference type="Proteomes" id="UP000190042"/>
    </source>
</evidence>
<accession>A0A1T4XEH9</accession>
<evidence type="ECO:0000256" key="1">
    <source>
        <dbReference type="SAM" id="SignalP"/>
    </source>
</evidence>
<dbReference type="RefSeq" id="WP_078816511.1">
    <property type="nucleotide sequence ID" value="NZ_FUYJ01000001.1"/>
</dbReference>
<dbReference type="PROSITE" id="PS51257">
    <property type="entry name" value="PROKAR_LIPOPROTEIN"/>
    <property type="match status" value="1"/>
</dbReference>
<organism evidence="2 3">
    <name type="scientific">Sporosarcina newyorkensis</name>
    <dbReference type="NCBI Taxonomy" id="759851"/>
    <lineage>
        <taxon>Bacteria</taxon>
        <taxon>Bacillati</taxon>
        <taxon>Bacillota</taxon>
        <taxon>Bacilli</taxon>
        <taxon>Bacillales</taxon>
        <taxon>Caryophanaceae</taxon>
        <taxon>Sporosarcina</taxon>
    </lineage>
</organism>
<proteinExistence type="predicted"/>
<dbReference type="Pfam" id="PF20316">
    <property type="entry name" value="DUF6612"/>
    <property type="match status" value="1"/>
</dbReference>
<protein>
    <recommendedName>
        <fullName evidence="4">Lipoprotein</fullName>
    </recommendedName>
</protein>
<evidence type="ECO:0008006" key="4">
    <source>
        <dbReference type="Google" id="ProtNLM"/>
    </source>
</evidence>